<name>N9W8Z1_9CLOT</name>
<dbReference type="HOGENOM" id="CLU_065568_2_0_9"/>
<sequence length="96" mass="10917">MEKEILELLKKIDTKIDKIENEVKDIKTQVNENTHILKALENLAEVNKAEHDNLIHQISSISGNVEAIKEDICNVEVITASNWKDIAKLKSNIKRA</sequence>
<dbReference type="AlphaFoldDB" id="N9W8Z1"/>
<evidence type="ECO:0000313" key="2">
    <source>
        <dbReference type="EMBL" id="ENY99510.1"/>
    </source>
</evidence>
<dbReference type="Proteomes" id="UP000013097">
    <property type="component" value="Unassembled WGS sequence"/>
</dbReference>
<proteinExistence type="predicted"/>
<dbReference type="EMBL" id="AGYT01000020">
    <property type="protein sequence ID" value="ENY99510.1"/>
    <property type="molecule type" value="Genomic_DNA"/>
</dbReference>
<organism evidence="2 3">
    <name type="scientific">Clostridium thermobutyricum</name>
    <dbReference type="NCBI Taxonomy" id="29372"/>
    <lineage>
        <taxon>Bacteria</taxon>
        <taxon>Bacillati</taxon>
        <taxon>Bacillota</taxon>
        <taxon>Clostridia</taxon>
        <taxon>Eubacteriales</taxon>
        <taxon>Clostridiaceae</taxon>
        <taxon>Clostridium</taxon>
    </lineage>
</organism>
<dbReference type="PATRIC" id="fig|999411.4.peg.3097"/>
<evidence type="ECO:0008006" key="4">
    <source>
        <dbReference type="Google" id="ProtNLM"/>
    </source>
</evidence>
<protein>
    <recommendedName>
        <fullName evidence="4">Plasmid-related protein</fullName>
    </recommendedName>
</protein>
<reference evidence="2 3" key="1">
    <citation type="submission" date="2013-01" db="EMBL/GenBank/DDBJ databases">
        <title>The Genome Sequence of Clostridium colicanis 209318.</title>
        <authorList>
            <consortium name="The Broad Institute Genome Sequencing Platform"/>
            <person name="Earl A."/>
            <person name="Ward D."/>
            <person name="Feldgarden M."/>
            <person name="Gevers D."/>
            <person name="Courvalin P."/>
            <person name="Lambert T."/>
            <person name="Walker B."/>
            <person name="Young S.K."/>
            <person name="Zeng Q."/>
            <person name="Gargeya S."/>
            <person name="Fitzgerald M."/>
            <person name="Haas B."/>
            <person name="Abouelleil A."/>
            <person name="Alvarado L."/>
            <person name="Arachchi H.M."/>
            <person name="Berlin A.M."/>
            <person name="Chapman S.B."/>
            <person name="Dewar J."/>
            <person name="Goldberg J."/>
            <person name="Griggs A."/>
            <person name="Gujja S."/>
            <person name="Hansen M."/>
            <person name="Howarth C."/>
            <person name="Imamovic A."/>
            <person name="Larimer J."/>
            <person name="McCowan C."/>
            <person name="Murphy C."/>
            <person name="Neiman D."/>
            <person name="Pearson M."/>
            <person name="Priest M."/>
            <person name="Roberts A."/>
            <person name="Saif S."/>
            <person name="Shea T."/>
            <person name="Sisk P."/>
            <person name="Sykes S."/>
            <person name="Wortman J."/>
            <person name="Nusbaum C."/>
            <person name="Birren B."/>
        </authorList>
    </citation>
    <scope>NUCLEOTIDE SEQUENCE [LARGE SCALE GENOMIC DNA]</scope>
    <source>
        <strain evidence="2 3">209318</strain>
    </source>
</reference>
<dbReference type="RefSeq" id="WP_002599623.1">
    <property type="nucleotide sequence ID" value="NZ_KB850958.1"/>
</dbReference>
<keyword evidence="1" id="KW-0175">Coiled coil</keyword>
<accession>N9W8Z1</accession>
<evidence type="ECO:0000313" key="3">
    <source>
        <dbReference type="Proteomes" id="UP000013097"/>
    </source>
</evidence>
<evidence type="ECO:0000256" key="1">
    <source>
        <dbReference type="SAM" id="Coils"/>
    </source>
</evidence>
<keyword evidence="3" id="KW-1185">Reference proteome</keyword>
<dbReference type="eggNOG" id="COG2433">
    <property type="taxonomic scope" value="Bacteria"/>
</dbReference>
<feature type="coiled-coil region" evidence="1">
    <location>
        <begin position="2"/>
        <end position="57"/>
    </location>
</feature>
<gene>
    <name evidence="2" type="ORF">HMPREF1092_03183</name>
</gene>
<comment type="caution">
    <text evidence="2">The sequence shown here is derived from an EMBL/GenBank/DDBJ whole genome shotgun (WGS) entry which is preliminary data.</text>
</comment>